<accession>A0A6I2QY67</accession>
<dbReference type="EMBL" id="WKPR01000005">
    <property type="protein sequence ID" value="MSB19298.1"/>
    <property type="molecule type" value="Genomic_DNA"/>
</dbReference>
<dbReference type="RefSeq" id="WP_172697508.1">
    <property type="nucleotide sequence ID" value="NZ_WKPR01000005.1"/>
</dbReference>
<reference evidence="1 2" key="1">
    <citation type="journal article" date="2019" name="Nat. Med.">
        <title>A library of human gut bacterial isolates paired with longitudinal multiomics data enables mechanistic microbiome research.</title>
        <authorList>
            <person name="Poyet M."/>
            <person name="Groussin M."/>
            <person name="Gibbons S.M."/>
            <person name="Avila-Pacheco J."/>
            <person name="Jiang X."/>
            <person name="Kearney S.M."/>
            <person name="Perrotta A.R."/>
            <person name="Berdy B."/>
            <person name="Zhao S."/>
            <person name="Lieberman T.D."/>
            <person name="Swanson P.K."/>
            <person name="Smith M."/>
            <person name="Roesemann S."/>
            <person name="Alexander J.E."/>
            <person name="Rich S.A."/>
            <person name="Livny J."/>
            <person name="Vlamakis H."/>
            <person name="Clish C."/>
            <person name="Bullock K."/>
            <person name="Deik A."/>
            <person name="Scott J."/>
            <person name="Pierce K.A."/>
            <person name="Xavier R.J."/>
            <person name="Alm E.J."/>
        </authorList>
    </citation>
    <scope>NUCLEOTIDE SEQUENCE [LARGE SCALE GENOMIC DNA]</scope>
    <source>
        <strain evidence="1 2">BIOML-A2</strain>
    </source>
</reference>
<proteinExistence type="predicted"/>
<evidence type="ECO:0000313" key="2">
    <source>
        <dbReference type="Proteomes" id="UP000434475"/>
    </source>
</evidence>
<gene>
    <name evidence="1" type="ORF">GKE97_07175</name>
</gene>
<dbReference type="AlphaFoldDB" id="A0A6I2QY67"/>
<evidence type="ECO:0000313" key="1">
    <source>
        <dbReference type="EMBL" id="MSB19298.1"/>
    </source>
</evidence>
<name>A0A6I2QY67_FLAPL</name>
<organism evidence="1 2">
    <name type="scientific">Flavonifractor plautii</name>
    <name type="common">Fusobacterium plautii</name>
    <dbReference type="NCBI Taxonomy" id="292800"/>
    <lineage>
        <taxon>Bacteria</taxon>
        <taxon>Bacillati</taxon>
        <taxon>Bacillota</taxon>
        <taxon>Clostridia</taxon>
        <taxon>Eubacteriales</taxon>
        <taxon>Oscillospiraceae</taxon>
        <taxon>Flavonifractor</taxon>
    </lineage>
</organism>
<protein>
    <submittedName>
        <fullName evidence="1">Uncharacterized protein</fullName>
    </submittedName>
</protein>
<dbReference type="Proteomes" id="UP000434475">
    <property type="component" value="Unassembled WGS sequence"/>
</dbReference>
<comment type="caution">
    <text evidence="1">The sequence shown here is derived from an EMBL/GenBank/DDBJ whole genome shotgun (WGS) entry which is preliminary data.</text>
</comment>
<sequence>MLKITVPAAEFWDEIHEEFVYKKEQALQLEHSLVSLSKWESKWNKAFLGKQEKTDEEILDYVRCMTLTQNVDPEVYTRLSAENYAAINAYIEAPMTATCLIEDKQTRGNKETVTSELIYYWMISYNIPVEFQKWHLNRLLTLIRVCNVKNSPPKRRSKREMWNRNAAINAANRKRFGSKG</sequence>